<name>A0A9W8GSN4_9FUNG</name>
<reference evidence="1" key="1">
    <citation type="submission" date="2022-07" db="EMBL/GenBank/DDBJ databases">
        <title>Phylogenomic reconstructions and comparative analyses of Kickxellomycotina fungi.</title>
        <authorList>
            <person name="Reynolds N.K."/>
            <person name="Stajich J.E."/>
            <person name="Barry K."/>
            <person name="Grigoriev I.V."/>
            <person name="Crous P."/>
            <person name="Smith M.E."/>
        </authorList>
    </citation>
    <scope>NUCLEOTIDE SEQUENCE</scope>
    <source>
        <strain evidence="1">CBS 109367</strain>
    </source>
</reference>
<gene>
    <name evidence="1" type="ORF">IWW39_000237</name>
</gene>
<sequence>MPSLSPFQTLPYHVVEMVVDYISDRSPGILYDEGNNSKEGIASHMDLLWVCHNFRVLAGRINYTTHMKTALAELQLDSVRNLVHINCSCFSESSEALQLARQSASTLQFLSIKMQQMTDISGLIHDSDGRYADYPCLHTLKLECLRGLRSLQRPVFGGEPLFPQLRRLVVETDYPFGDDTVFRGNAATLEYLCIMIDPEILGMFKEYNVFTPTSHPKLRCANVGNIHSLVPSHFATSAEYVQFVLGIAPKLASLGIYIRLSNPELQPVLSLIGSYTSVQVLRLPLTNVCLWDALSLIKSLPLLNHLHVKGVALGSLPAGTNVDMLPAYVCNTFKSTCKRFRNWSFNYSREAPSKDIITCVLLLALVCPNFDHPVLEYRLHGSFMAQMKMAHASRGYEHYSSRLRHLLYGK</sequence>
<proteinExistence type="predicted"/>
<comment type="caution">
    <text evidence="1">The sequence shown here is derived from an EMBL/GenBank/DDBJ whole genome shotgun (WGS) entry which is preliminary data.</text>
</comment>
<dbReference type="AlphaFoldDB" id="A0A9W8GSN4"/>
<evidence type="ECO:0000313" key="1">
    <source>
        <dbReference type="EMBL" id="KAJ2691177.1"/>
    </source>
</evidence>
<accession>A0A9W8GSN4</accession>
<organism evidence="1 2">
    <name type="scientific">Coemansia spiralis</name>
    <dbReference type="NCBI Taxonomy" id="417178"/>
    <lineage>
        <taxon>Eukaryota</taxon>
        <taxon>Fungi</taxon>
        <taxon>Fungi incertae sedis</taxon>
        <taxon>Zoopagomycota</taxon>
        <taxon>Kickxellomycotina</taxon>
        <taxon>Kickxellomycetes</taxon>
        <taxon>Kickxellales</taxon>
        <taxon>Kickxellaceae</taxon>
        <taxon>Coemansia</taxon>
    </lineage>
</organism>
<dbReference type="Proteomes" id="UP001151516">
    <property type="component" value="Unassembled WGS sequence"/>
</dbReference>
<keyword evidence="2" id="KW-1185">Reference proteome</keyword>
<evidence type="ECO:0000313" key="2">
    <source>
        <dbReference type="Proteomes" id="UP001151516"/>
    </source>
</evidence>
<protein>
    <submittedName>
        <fullName evidence="1">Uncharacterized protein</fullName>
    </submittedName>
</protein>
<dbReference type="OrthoDB" id="5529877at2759"/>
<dbReference type="EMBL" id="JANBTX010000003">
    <property type="protein sequence ID" value="KAJ2691177.1"/>
    <property type="molecule type" value="Genomic_DNA"/>
</dbReference>